<proteinExistence type="predicted"/>
<dbReference type="OrthoDB" id="2269034at2759"/>
<evidence type="ECO:0000313" key="3">
    <source>
        <dbReference type="EMBL" id="KDQ62756.1"/>
    </source>
</evidence>
<evidence type="ECO:0000256" key="1">
    <source>
        <dbReference type="SAM" id="Coils"/>
    </source>
</evidence>
<dbReference type="InParanoid" id="A0A067QJF9"/>
<dbReference type="InterPro" id="IPR001810">
    <property type="entry name" value="F-box_dom"/>
</dbReference>
<evidence type="ECO:0000259" key="2">
    <source>
        <dbReference type="Pfam" id="PF12937"/>
    </source>
</evidence>
<sequence>MDVDSDLWEALRSNRPSISNVNLRAELYKAWEEIDEVEVEIRKLRRQISAFEEKRDLTQSRCTKILSLLAPIRRLPPEILSKIFAHALHPGFVHPLRNCLPVLLTHVCSYWRQIALSTSALWASLVVSPYDDEEIVRMRPILESFLTRSGTAPLSTFVDF</sequence>
<reference evidence="4" key="1">
    <citation type="journal article" date="2014" name="Proc. Natl. Acad. Sci. U.S.A.">
        <title>Extensive sampling of basidiomycete genomes demonstrates inadequacy of the white-rot/brown-rot paradigm for wood decay fungi.</title>
        <authorList>
            <person name="Riley R."/>
            <person name="Salamov A.A."/>
            <person name="Brown D.W."/>
            <person name="Nagy L.G."/>
            <person name="Floudas D."/>
            <person name="Held B.W."/>
            <person name="Levasseur A."/>
            <person name="Lombard V."/>
            <person name="Morin E."/>
            <person name="Otillar R."/>
            <person name="Lindquist E.A."/>
            <person name="Sun H."/>
            <person name="LaButti K.M."/>
            <person name="Schmutz J."/>
            <person name="Jabbour D."/>
            <person name="Luo H."/>
            <person name="Baker S.E."/>
            <person name="Pisabarro A.G."/>
            <person name="Walton J.D."/>
            <person name="Blanchette R.A."/>
            <person name="Henrissat B."/>
            <person name="Martin F."/>
            <person name="Cullen D."/>
            <person name="Hibbett D.S."/>
            <person name="Grigoriev I.V."/>
        </authorList>
    </citation>
    <scope>NUCLEOTIDE SEQUENCE [LARGE SCALE GENOMIC DNA]</scope>
    <source>
        <strain evidence="4">MUCL 33604</strain>
    </source>
</reference>
<dbReference type="Gene3D" id="1.20.1280.50">
    <property type="match status" value="1"/>
</dbReference>
<name>A0A067QJF9_9AGAM</name>
<dbReference type="AlphaFoldDB" id="A0A067QJF9"/>
<feature type="non-terminal residue" evidence="3">
    <location>
        <position position="160"/>
    </location>
</feature>
<organism evidence="3 4">
    <name type="scientific">Jaapia argillacea MUCL 33604</name>
    <dbReference type="NCBI Taxonomy" id="933084"/>
    <lineage>
        <taxon>Eukaryota</taxon>
        <taxon>Fungi</taxon>
        <taxon>Dikarya</taxon>
        <taxon>Basidiomycota</taxon>
        <taxon>Agaricomycotina</taxon>
        <taxon>Agaricomycetes</taxon>
        <taxon>Agaricomycetidae</taxon>
        <taxon>Jaapiales</taxon>
        <taxon>Jaapiaceae</taxon>
        <taxon>Jaapia</taxon>
    </lineage>
</organism>
<dbReference type="EMBL" id="KL197711">
    <property type="protein sequence ID" value="KDQ62756.1"/>
    <property type="molecule type" value="Genomic_DNA"/>
</dbReference>
<gene>
    <name evidence="3" type="ORF">JAAARDRAFT_149868</name>
</gene>
<feature type="coiled-coil region" evidence="1">
    <location>
        <begin position="34"/>
        <end position="61"/>
    </location>
</feature>
<dbReference type="HOGENOM" id="CLU_018544_3_1_1"/>
<dbReference type="Proteomes" id="UP000027265">
    <property type="component" value="Unassembled WGS sequence"/>
</dbReference>
<evidence type="ECO:0000313" key="4">
    <source>
        <dbReference type="Proteomes" id="UP000027265"/>
    </source>
</evidence>
<accession>A0A067QJF9</accession>
<protein>
    <recommendedName>
        <fullName evidence="2">F-box domain-containing protein</fullName>
    </recommendedName>
</protein>
<keyword evidence="4" id="KW-1185">Reference proteome</keyword>
<feature type="domain" description="F-box" evidence="2">
    <location>
        <begin position="72"/>
        <end position="126"/>
    </location>
</feature>
<dbReference type="Pfam" id="PF12937">
    <property type="entry name" value="F-box-like"/>
    <property type="match status" value="1"/>
</dbReference>
<keyword evidence="1" id="KW-0175">Coiled coil</keyword>